<dbReference type="PANTHER" id="PTHR12209:SF0">
    <property type="entry name" value="EKC_KEOPS COMPLEX SUBUNIT TP53RK"/>
    <property type="match status" value="1"/>
</dbReference>
<evidence type="ECO:0000313" key="10">
    <source>
        <dbReference type="Proteomes" id="UP000054560"/>
    </source>
</evidence>
<sequence length="50" mass="5616">MRLYLDNPHFPNPRIPVAQHIGAAIGRLHSADIVHGDLTTSNMLWRADNI</sequence>
<dbReference type="InterPro" id="IPR011009">
    <property type="entry name" value="Kinase-like_dom_sf"/>
</dbReference>
<dbReference type="GO" id="GO:0005829">
    <property type="term" value="C:cytosol"/>
    <property type="evidence" value="ECO:0007669"/>
    <property type="project" value="TreeGrafter"/>
</dbReference>
<comment type="catalytic activity">
    <reaction evidence="8">
        <text>L-seryl-[protein] + ATP = O-phospho-L-seryl-[protein] + ADP + H(+)</text>
        <dbReference type="Rhea" id="RHEA:17989"/>
        <dbReference type="Rhea" id="RHEA-COMP:9863"/>
        <dbReference type="Rhea" id="RHEA-COMP:11604"/>
        <dbReference type="ChEBI" id="CHEBI:15378"/>
        <dbReference type="ChEBI" id="CHEBI:29999"/>
        <dbReference type="ChEBI" id="CHEBI:30616"/>
        <dbReference type="ChEBI" id="CHEBI:83421"/>
        <dbReference type="ChEBI" id="CHEBI:456216"/>
        <dbReference type="EC" id="2.7.11.1"/>
    </reaction>
</comment>
<evidence type="ECO:0000256" key="6">
    <source>
        <dbReference type="ARBA" id="ARBA00022840"/>
    </source>
</evidence>
<dbReference type="GeneID" id="25914701"/>
<evidence type="ECO:0000256" key="4">
    <source>
        <dbReference type="ARBA" id="ARBA00022741"/>
    </source>
</evidence>
<dbReference type="GO" id="GO:0005524">
    <property type="term" value="F:ATP binding"/>
    <property type="evidence" value="ECO:0007669"/>
    <property type="project" value="UniProtKB-KW"/>
</dbReference>
<dbReference type="EC" id="2.7.11.1" evidence="2"/>
<evidence type="ECO:0000256" key="1">
    <source>
        <dbReference type="ARBA" id="ARBA00010630"/>
    </source>
</evidence>
<dbReference type="GO" id="GO:0004674">
    <property type="term" value="F:protein serine/threonine kinase activity"/>
    <property type="evidence" value="ECO:0007669"/>
    <property type="project" value="UniProtKB-EC"/>
</dbReference>
<evidence type="ECO:0000313" key="9">
    <source>
        <dbReference type="EMBL" id="KNC73243.1"/>
    </source>
</evidence>
<keyword evidence="4" id="KW-0547">Nucleotide-binding</keyword>
<dbReference type="EMBL" id="KQ245877">
    <property type="protein sequence ID" value="KNC73243.1"/>
    <property type="molecule type" value="Genomic_DNA"/>
</dbReference>
<proteinExistence type="inferred from homology"/>
<protein>
    <recommendedName>
        <fullName evidence="2">non-specific serine/threonine protein kinase</fullName>
        <ecNumber evidence="2">2.7.11.1</ecNumber>
    </recommendedName>
</protein>
<comment type="similarity">
    <text evidence="1">Belongs to the protein kinase superfamily. BUD32 family.</text>
</comment>
<evidence type="ECO:0000256" key="3">
    <source>
        <dbReference type="ARBA" id="ARBA00022679"/>
    </source>
</evidence>
<feature type="non-terminal residue" evidence="9">
    <location>
        <position position="50"/>
    </location>
</feature>
<dbReference type="PANTHER" id="PTHR12209">
    <property type="entry name" value="NON-SPECIFIC SERINE/THREONINE PROTEIN KINASE"/>
    <property type="match status" value="1"/>
</dbReference>
<dbReference type="RefSeq" id="XP_014147145.1">
    <property type="nucleotide sequence ID" value="XM_014291670.1"/>
</dbReference>
<dbReference type="AlphaFoldDB" id="A0A0L0FAX0"/>
<dbReference type="Proteomes" id="UP000054560">
    <property type="component" value="Unassembled WGS sequence"/>
</dbReference>
<keyword evidence="10" id="KW-1185">Reference proteome</keyword>
<dbReference type="OrthoDB" id="3399at2759"/>
<comment type="catalytic activity">
    <reaction evidence="7">
        <text>L-threonyl-[protein] + ATP = O-phospho-L-threonyl-[protein] + ADP + H(+)</text>
        <dbReference type="Rhea" id="RHEA:46608"/>
        <dbReference type="Rhea" id="RHEA-COMP:11060"/>
        <dbReference type="Rhea" id="RHEA-COMP:11605"/>
        <dbReference type="ChEBI" id="CHEBI:15378"/>
        <dbReference type="ChEBI" id="CHEBI:30013"/>
        <dbReference type="ChEBI" id="CHEBI:30616"/>
        <dbReference type="ChEBI" id="CHEBI:61977"/>
        <dbReference type="ChEBI" id="CHEBI:456216"/>
        <dbReference type="EC" id="2.7.11.1"/>
    </reaction>
</comment>
<dbReference type="Pfam" id="PF06293">
    <property type="entry name" value="Kdo"/>
    <property type="match status" value="1"/>
</dbReference>
<organism evidence="9 10">
    <name type="scientific">Sphaeroforma arctica JP610</name>
    <dbReference type="NCBI Taxonomy" id="667725"/>
    <lineage>
        <taxon>Eukaryota</taxon>
        <taxon>Ichthyosporea</taxon>
        <taxon>Ichthyophonida</taxon>
        <taxon>Sphaeroforma</taxon>
    </lineage>
</organism>
<accession>A0A0L0FAX0</accession>
<evidence type="ECO:0000256" key="7">
    <source>
        <dbReference type="ARBA" id="ARBA00047899"/>
    </source>
</evidence>
<keyword evidence="3" id="KW-0808">Transferase</keyword>
<dbReference type="Gene3D" id="1.10.510.10">
    <property type="entry name" value="Transferase(Phosphotransferase) domain 1"/>
    <property type="match status" value="1"/>
</dbReference>
<evidence type="ECO:0000256" key="8">
    <source>
        <dbReference type="ARBA" id="ARBA00048679"/>
    </source>
</evidence>
<gene>
    <name evidence="9" type="ORF">SARC_14197</name>
</gene>
<evidence type="ECO:0000256" key="2">
    <source>
        <dbReference type="ARBA" id="ARBA00012513"/>
    </source>
</evidence>
<reference evidence="9 10" key="1">
    <citation type="submission" date="2011-02" db="EMBL/GenBank/DDBJ databases">
        <title>The Genome Sequence of Sphaeroforma arctica JP610.</title>
        <authorList>
            <consortium name="The Broad Institute Genome Sequencing Platform"/>
            <person name="Russ C."/>
            <person name="Cuomo C."/>
            <person name="Young S.K."/>
            <person name="Zeng Q."/>
            <person name="Gargeya S."/>
            <person name="Alvarado L."/>
            <person name="Berlin A."/>
            <person name="Chapman S.B."/>
            <person name="Chen Z."/>
            <person name="Freedman E."/>
            <person name="Gellesch M."/>
            <person name="Goldberg J."/>
            <person name="Griggs A."/>
            <person name="Gujja S."/>
            <person name="Heilman E."/>
            <person name="Heiman D."/>
            <person name="Howarth C."/>
            <person name="Mehta T."/>
            <person name="Neiman D."/>
            <person name="Pearson M."/>
            <person name="Roberts A."/>
            <person name="Saif S."/>
            <person name="Shea T."/>
            <person name="Shenoy N."/>
            <person name="Sisk P."/>
            <person name="Stolte C."/>
            <person name="Sykes S."/>
            <person name="White J."/>
            <person name="Yandava C."/>
            <person name="Burger G."/>
            <person name="Gray M.W."/>
            <person name="Holland P.W.H."/>
            <person name="King N."/>
            <person name="Lang F.B.F."/>
            <person name="Roger A.J."/>
            <person name="Ruiz-Trillo I."/>
            <person name="Haas B."/>
            <person name="Nusbaum C."/>
            <person name="Birren B."/>
        </authorList>
    </citation>
    <scope>NUCLEOTIDE SEQUENCE [LARGE SCALE GENOMIC DNA]</scope>
    <source>
        <strain evidence="9 10">JP610</strain>
    </source>
</reference>
<keyword evidence="5" id="KW-0418">Kinase</keyword>
<evidence type="ECO:0000256" key="5">
    <source>
        <dbReference type="ARBA" id="ARBA00022777"/>
    </source>
</evidence>
<dbReference type="SUPFAM" id="SSF56112">
    <property type="entry name" value="Protein kinase-like (PK-like)"/>
    <property type="match status" value="1"/>
</dbReference>
<name>A0A0L0FAX0_9EUKA</name>
<keyword evidence="6" id="KW-0067">ATP-binding</keyword>